<evidence type="ECO:0000256" key="8">
    <source>
        <dbReference type="ARBA" id="ARBA00022840"/>
    </source>
</evidence>
<evidence type="ECO:0000313" key="15">
    <source>
        <dbReference type="Proteomes" id="UP001240483"/>
    </source>
</evidence>
<comment type="subcellular location">
    <subcellularLocation>
        <location evidence="2">Cell membrane</location>
    </subcellularLocation>
</comment>
<dbReference type="InterPro" id="IPR036097">
    <property type="entry name" value="HisK_dim/P_sf"/>
</dbReference>
<keyword evidence="4" id="KW-0597">Phosphoprotein</keyword>
<evidence type="ECO:0000256" key="3">
    <source>
        <dbReference type="ARBA" id="ARBA00012438"/>
    </source>
</evidence>
<dbReference type="Pfam" id="PF02518">
    <property type="entry name" value="HATPase_c"/>
    <property type="match status" value="1"/>
</dbReference>
<dbReference type="SUPFAM" id="SSF55874">
    <property type="entry name" value="ATPase domain of HSP90 chaperone/DNA topoisomerase II/histidine kinase"/>
    <property type="match status" value="1"/>
</dbReference>
<gene>
    <name evidence="14" type="ORF">QP116_06105</name>
</gene>
<proteinExistence type="predicted"/>
<dbReference type="PANTHER" id="PTHR42878:SF7">
    <property type="entry name" value="SENSOR HISTIDINE KINASE GLRK"/>
    <property type="match status" value="1"/>
</dbReference>
<dbReference type="InterPro" id="IPR003661">
    <property type="entry name" value="HisK_dim/P_dom"/>
</dbReference>
<feature type="compositionally biased region" description="Polar residues" evidence="11">
    <location>
        <begin position="1"/>
        <end position="27"/>
    </location>
</feature>
<dbReference type="InterPro" id="IPR036890">
    <property type="entry name" value="HATPase_C_sf"/>
</dbReference>
<keyword evidence="12" id="KW-1133">Transmembrane helix</keyword>
<keyword evidence="5" id="KW-0808">Transferase</keyword>
<sequence>MNQRPRPSELPGSTGSQGRAVPLNQSVPHPPIMPPAHHGGTEPSPHAGAHQPQRTAASQQQNKSTTKRQPAPRRPQQRPQPQRQPQQQRKQRRRGKLNVTLLWVFAPLVVGLVASLVWAPLDNGKVLTVATKLAWVPFILGLVATAVLLAGWWTVGWLRRGEVRAVRKEREEQTQRRHRLMARLDHELKNPIQGIRAALADEPSQRQLDSIGVQAQRLSSLLSDLRKISEVEHAELELSSVDLTDLVEEAVQTVMEIPGARERHIEVALPRAPRPLPRIQGDSDLLFLAISNVLSNAVKYSEPGARIEIHGREADGSVYIDCADTGRGIAPDELETVWEELGRSREVRGTEGSGLGLPMVRAIIERHGGSTGLESWHGQGSKVTLRLPVG</sequence>
<organism evidence="14 15">
    <name type="scientific">Pseudoglutamicibacter cumminsii</name>
    <dbReference type="NCBI Taxonomy" id="156979"/>
    <lineage>
        <taxon>Bacteria</taxon>
        <taxon>Bacillati</taxon>
        <taxon>Actinomycetota</taxon>
        <taxon>Actinomycetes</taxon>
        <taxon>Micrococcales</taxon>
        <taxon>Micrococcaceae</taxon>
        <taxon>Pseudoglutamicibacter</taxon>
    </lineage>
</organism>
<dbReference type="GO" id="GO:0030295">
    <property type="term" value="F:protein kinase activator activity"/>
    <property type="evidence" value="ECO:0007669"/>
    <property type="project" value="TreeGrafter"/>
</dbReference>
<keyword evidence="7 14" id="KW-0418">Kinase</keyword>
<dbReference type="CDD" id="cd00075">
    <property type="entry name" value="HATPase"/>
    <property type="match status" value="1"/>
</dbReference>
<feature type="transmembrane region" description="Helical" evidence="12">
    <location>
        <begin position="99"/>
        <end position="121"/>
    </location>
</feature>
<feature type="domain" description="Histidine kinase" evidence="13">
    <location>
        <begin position="183"/>
        <end position="390"/>
    </location>
</feature>
<feature type="compositionally biased region" description="Polar residues" evidence="11">
    <location>
        <begin position="52"/>
        <end position="64"/>
    </location>
</feature>
<evidence type="ECO:0000256" key="10">
    <source>
        <dbReference type="ARBA" id="ARBA00039401"/>
    </source>
</evidence>
<dbReference type="Proteomes" id="UP001240483">
    <property type="component" value="Unassembled WGS sequence"/>
</dbReference>
<dbReference type="GO" id="GO:0005524">
    <property type="term" value="F:ATP binding"/>
    <property type="evidence" value="ECO:0007669"/>
    <property type="project" value="UniProtKB-KW"/>
</dbReference>
<dbReference type="SUPFAM" id="SSF47384">
    <property type="entry name" value="Homodimeric domain of signal transducing histidine kinase"/>
    <property type="match status" value="1"/>
</dbReference>
<evidence type="ECO:0000256" key="2">
    <source>
        <dbReference type="ARBA" id="ARBA00004236"/>
    </source>
</evidence>
<evidence type="ECO:0000259" key="13">
    <source>
        <dbReference type="PROSITE" id="PS50109"/>
    </source>
</evidence>
<dbReference type="AlphaFoldDB" id="A0AAP4FDM3"/>
<evidence type="ECO:0000256" key="4">
    <source>
        <dbReference type="ARBA" id="ARBA00022553"/>
    </source>
</evidence>
<evidence type="ECO:0000256" key="7">
    <source>
        <dbReference type="ARBA" id="ARBA00022777"/>
    </source>
</evidence>
<evidence type="ECO:0000256" key="1">
    <source>
        <dbReference type="ARBA" id="ARBA00000085"/>
    </source>
</evidence>
<keyword evidence="8" id="KW-0067">ATP-binding</keyword>
<reference evidence="14" key="1">
    <citation type="submission" date="2023-05" db="EMBL/GenBank/DDBJ databases">
        <title>Cataloging the Phylogenetic Diversity of Human Bladder Bacteria.</title>
        <authorList>
            <person name="Du J."/>
        </authorList>
    </citation>
    <scope>NUCLEOTIDE SEQUENCE</scope>
    <source>
        <strain evidence="14">UMB9978</strain>
    </source>
</reference>
<evidence type="ECO:0000256" key="6">
    <source>
        <dbReference type="ARBA" id="ARBA00022741"/>
    </source>
</evidence>
<accession>A0AAP4FDM3</accession>
<dbReference type="SMART" id="SM00387">
    <property type="entry name" value="HATPase_c"/>
    <property type="match status" value="1"/>
</dbReference>
<protein>
    <recommendedName>
        <fullName evidence="10">Sensor-like histidine kinase SenX3</fullName>
        <ecNumber evidence="3">2.7.13.3</ecNumber>
    </recommendedName>
</protein>
<dbReference type="PANTHER" id="PTHR42878">
    <property type="entry name" value="TWO-COMPONENT HISTIDINE KINASE"/>
    <property type="match status" value="1"/>
</dbReference>
<keyword evidence="12" id="KW-0812">Transmembrane</keyword>
<dbReference type="PROSITE" id="PS50109">
    <property type="entry name" value="HIS_KIN"/>
    <property type="match status" value="1"/>
</dbReference>
<feature type="transmembrane region" description="Helical" evidence="12">
    <location>
        <begin position="133"/>
        <end position="158"/>
    </location>
</feature>
<dbReference type="InterPro" id="IPR050351">
    <property type="entry name" value="BphY/WalK/GraS-like"/>
</dbReference>
<keyword evidence="9" id="KW-0902">Two-component regulatory system</keyword>
<dbReference type="InterPro" id="IPR003594">
    <property type="entry name" value="HATPase_dom"/>
</dbReference>
<dbReference type="Gene3D" id="1.10.287.130">
    <property type="match status" value="1"/>
</dbReference>
<keyword evidence="12" id="KW-0472">Membrane</keyword>
<dbReference type="GO" id="GO:0000156">
    <property type="term" value="F:phosphorelay response regulator activity"/>
    <property type="evidence" value="ECO:0007669"/>
    <property type="project" value="TreeGrafter"/>
</dbReference>
<dbReference type="PRINTS" id="PR00344">
    <property type="entry name" value="BCTRLSENSOR"/>
</dbReference>
<dbReference type="GO" id="GO:0000155">
    <property type="term" value="F:phosphorelay sensor kinase activity"/>
    <property type="evidence" value="ECO:0007669"/>
    <property type="project" value="InterPro"/>
</dbReference>
<dbReference type="EC" id="2.7.13.3" evidence="3"/>
<comment type="catalytic activity">
    <reaction evidence="1">
        <text>ATP + protein L-histidine = ADP + protein N-phospho-L-histidine.</text>
        <dbReference type="EC" id="2.7.13.3"/>
    </reaction>
</comment>
<dbReference type="EMBL" id="JASODW010000006">
    <property type="protein sequence ID" value="MDK6275309.1"/>
    <property type="molecule type" value="Genomic_DNA"/>
</dbReference>
<feature type="compositionally biased region" description="Low complexity" evidence="11">
    <location>
        <begin position="77"/>
        <end position="88"/>
    </location>
</feature>
<dbReference type="CDD" id="cd00082">
    <property type="entry name" value="HisKA"/>
    <property type="match status" value="1"/>
</dbReference>
<dbReference type="InterPro" id="IPR004358">
    <property type="entry name" value="Sig_transdc_His_kin-like_C"/>
</dbReference>
<name>A0AAP4FDM3_9MICC</name>
<dbReference type="RefSeq" id="WP_285333188.1">
    <property type="nucleotide sequence ID" value="NZ_JASODW010000006.1"/>
</dbReference>
<evidence type="ECO:0000256" key="11">
    <source>
        <dbReference type="SAM" id="MobiDB-lite"/>
    </source>
</evidence>
<feature type="region of interest" description="Disordered" evidence="11">
    <location>
        <begin position="1"/>
        <end position="94"/>
    </location>
</feature>
<dbReference type="Gene3D" id="3.30.565.10">
    <property type="entry name" value="Histidine kinase-like ATPase, C-terminal domain"/>
    <property type="match status" value="1"/>
</dbReference>
<dbReference type="GO" id="GO:0007234">
    <property type="term" value="P:osmosensory signaling via phosphorelay pathway"/>
    <property type="evidence" value="ECO:0007669"/>
    <property type="project" value="TreeGrafter"/>
</dbReference>
<keyword evidence="6" id="KW-0547">Nucleotide-binding</keyword>
<evidence type="ECO:0000256" key="9">
    <source>
        <dbReference type="ARBA" id="ARBA00023012"/>
    </source>
</evidence>
<evidence type="ECO:0000256" key="12">
    <source>
        <dbReference type="SAM" id="Phobius"/>
    </source>
</evidence>
<comment type="caution">
    <text evidence="14">The sequence shown here is derived from an EMBL/GenBank/DDBJ whole genome shotgun (WGS) entry which is preliminary data.</text>
</comment>
<evidence type="ECO:0000313" key="14">
    <source>
        <dbReference type="EMBL" id="MDK6275309.1"/>
    </source>
</evidence>
<dbReference type="GO" id="GO:0005886">
    <property type="term" value="C:plasma membrane"/>
    <property type="evidence" value="ECO:0007669"/>
    <property type="project" value="UniProtKB-SubCell"/>
</dbReference>
<dbReference type="InterPro" id="IPR005467">
    <property type="entry name" value="His_kinase_dom"/>
</dbReference>
<evidence type="ECO:0000256" key="5">
    <source>
        <dbReference type="ARBA" id="ARBA00022679"/>
    </source>
</evidence>